<dbReference type="Pfam" id="PF05939">
    <property type="entry name" value="Phage_min_tail"/>
    <property type="match status" value="1"/>
</dbReference>
<reference evidence="1" key="2">
    <citation type="submission" date="2018-07" db="EMBL/GenBank/DDBJ databases">
        <authorList>
            <consortium name="NCBI Pathogen Detection Project"/>
        </authorList>
    </citation>
    <scope>NUCLEOTIDE SEQUENCE</scope>
    <source>
        <strain evidence="1">BCW_2640</strain>
    </source>
</reference>
<proteinExistence type="predicted"/>
<evidence type="ECO:0000313" key="1">
    <source>
        <dbReference type="EMBL" id="HAE1795941.1"/>
    </source>
</evidence>
<accession>A0A5I2WX73</accession>
<sequence length="110" mass="12706">MTETFHWKIRPDMTMESEPLVTTVKFGDGYEQRRASGLNNNLAKYNVTIRARKGQHQSLEAFLSRHGGVKSFFWTPPCTWIQIRVVCRKWSTSVGAQWVTVTTVFEQVVI</sequence>
<organism evidence="1">
    <name type="scientific">Salmonella enterica subsp. enterica serovar Ank</name>
    <dbReference type="NCBI Taxonomy" id="1173578"/>
    <lineage>
        <taxon>Bacteria</taxon>
        <taxon>Pseudomonadati</taxon>
        <taxon>Pseudomonadota</taxon>
        <taxon>Gammaproteobacteria</taxon>
        <taxon>Enterobacterales</taxon>
        <taxon>Enterobacteriaceae</taxon>
        <taxon>Salmonella</taxon>
    </lineage>
</organism>
<gene>
    <name evidence="1" type="ORF">G3V02_004751</name>
</gene>
<dbReference type="EMBL" id="DAARBX010000035">
    <property type="protein sequence ID" value="HAE1795941.1"/>
    <property type="molecule type" value="Genomic_DNA"/>
</dbReference>
<dbReference type="InterPro" id="IPR010265">
    <property type="entry name" value="Phage_lambda_TipM"/>
</dbReference>
<protein>
    <submittedName>
        <fullName evidence="1">Phage tail protein</fullName>
    </submittedName>
</protein>
<name>A0A5I2WX73_SALET</name>
<reference evidence="1" key="1">
    <citation type="journal article" date="2018" name="Genome Biol.">
        <title>SKESA: strategic k-mer extension for scrupulous assemblies.</title>
        <authorList>
            <person name="Souvorov A."/>
            <person name="Agarwala R."/>
            <person name="Lipman D.J."/>
        </authorList>
    </citation>
    <scope>NUCLEOTIDE SEQUENCE</scope>
    <source>
        <strain evidence="1">BCW_2640</strain>
    </source>
</reference>
<comment type="caution">
    <text evidence="1">The sequence shown here is derived from an EMBL/GenBank/DDBJ whole genome shotgun (WGS) entry which is preliminary data.</text>
</comment>
<dbReference type="AlphaFoldDB" id="A0A5I2WX73"/>